<evidence type="ECO:0000313" key="1">
    <source>
        <dbReference type="EMBL" id="WDM72479.1"/>
    </source>
</evidence>
<keyword evidence="2" id="KW-1185">Reference proteome</keyword>
<dbReference type="RefSeq" id="WP_159406693.1">
    <property type="nucleotide sequence ID" value="NZ_CP033326.1"/>
</dbReference>
<dbReference type="InterPro" id="IPR027417">
    <property type="entry name" value="P-loop_NTPase"/>
</dbReference>
<sequence length="253" mass="28025">MIEVIWGTSQEKPVSSRLLADDLVKDPALGGYLYLGYPVIGTPTGPLKLDGLLVSPDVGLVAFDLVEGLDIGDFQSRQDEIASMLDVRLKPYPGLKNGRQLKFDIHVVTYCPAKSQHPDSVDPYFVASRADLYPLVKNFKWNQTEQVYKNLVGAIQVVTSIRAGKQKREPKKPDSRGAKLKRVEDSIANLDQHQSQAVIETVEGVQRIRGLAGSGKTIVLALKVAYLHAQNPTWRIGITFNTRSLKEQFKSLT</sequence>
<accession>A0ABY7YF98</accession>
<protein>
    <recommendedName>
        <fullName evidence="3">DNA helicase</fullName>
    </recommendedName>
</protein>
<gene>
    <name evidence="1" type="ORF">K6978_04715</name>
</gene>
<name>A0ABY7YF98_9XANT</name>
<evidence type="ECO:0000313" key="2">
    <source>
        <dbReference type="Proteomes" id="UP001214201"/>
    </source>
</evidence>
<reference evidence="1 2" key="1">
    <citation type="submission" date="2021-08" db="EMBL/GenBank/DDBJ databases">
        <title>Genome sequences of Xanthomonas cucurbitae isolates from 5 Midwestern US states.</title>
        <authorList>
            <person name="Hind S.R."/>
        </authorList>
    </citation>
    <scope>NUCLEOTIDE SEQUENCE [LARGE SCALE GENOMIC DNA]</scope>
    <source>
        <strain evidence="1 2">OH_261</strain>
    </source>
</reference>
<dbReference type="Gene3D" id="3.40.50.300">
    <property type="entry name" value="P-loop containing nucleotide triphosphate hydrolases"/>
    <property type="match status" value="1"/>
</dbReference>
<evidence type="ECO:0008006" key="3">
    <source>
        <dbReference type="Google" id="ProtNLM"/>
    </source>
</evidence>
<organism evidence="1 2">
    <name type="scientific">Xanthomonas cucurbitae</name>
    <dbReference type="NCBI Taxonomy" id="56453"/>
    <lineage>
        <taxon>Bacteria</taxon>
        <taxon>Pseudomonadati</taxon>
        <taxon>Pseudomonadota</taxon>
        <taxon>Gammaproteobacteria</taxon>
        <taxon>Lysobacterales</taxon>
        <taxon>Lysobacteraceae</taxon>
        <taxon>Xanthomonas</taxon>
    </lineage>
</organism>
<dbReference type="Proteomes" id="UP001214201">
    <property type="component" value="Chromosome"/>
</dbReference>
<dbReference type="SUPFAM" id="SSF52540">
    <property type="entry name" value="P-loop containing nucleoside triphosphate hydrolases"/>
    <property type="match status" value="1"/>
</dbReference>
<proteinExistence type="predicted"/>
<dbReference type="EMBL" id="CP082214">
    <property type="protein sequence ID" value="WDM72479.1"/>
    <property type="molecule type" value="Genomic_DNA"/>
</dbReference>